<proteinExistence type="inferred from homology"/>
<gene>
    <name evidence="7" type="ORF">LKD81_14535</name>
</gene>
<dbReference type="GO" id="GO:0015499">
    <property type="term" value="F:formate transmembrane transporter activity"/>
    <property type="evidence" value="ECO:0007669"/>
    <property type="project" value="TreeGrafter"/>
</dbReference>
<dbReference type="Gene3D" id="1.20.1080.10">
    <property type="entry name" value="Glycerol uptake facilitator protein"/>
    <property type="match status" value="1"/>
</dbReference>
<evidence type="ECO:0000256" key="6">
    <source>
        <dbReference type="SAM" id="Phobius"/>
    </source>
</evidence>
<feature type="transmembrane region" description="Helical" evidence="6">
    <location>
        <begin position="149"/>
        <end position="170"/>
    </location>
</feature>
<organism evidence="7 8">
    <name type="scientific">Hominifimenecus microfluidus</name>
    <dbReference type="NCBI Taxonomy" id="2885348"/>
    <lineage>
        <taxon>Bacteria</taxon>
        <taxon>Bacillati</taxon>
        <taxon>Bacillota</taxon>
        <taxon>Clostridia</taxon>
        <taxon>Lachnospirales</taxon>
        <taxon>Lachnospiraceae</taxon>
        <taxon>Hominifimenecus</taxon>
    </lineage>
</organism>
<comment type="caution">
    <text evidence="7">The sequence shown here is derived from an EMBL/GenBank/DDBJ whole genome shotgun (WGS) entry which is preliminary data.</text>
</comment>
<dbReference type="PANTHER" id="PTHR30520:SF8">
    <property type="entry name" value="NITRITE TRANSPORTER NIRC"/>
    <property type="match status" value="1"/>
</dbReference>
<dbReference type="EMBL" id="JAJEQR010000055">
    <property type="protein sequence ID" value="MCC2232194.1"/>
    <property type="molecule type" value="Genomic_DNA"/>
</dbReference>
<feature type="transmembrane region" description="Helical" evidence="6">
    <location>
        <begin position="25"/>
        <end position="48"/>
    </location>
</feature>
<feature type="transmembrane region" description="Helical" evidence="6">
    <location>
        <begin position="60"/>
        <end position="82"/>
    </location>
</feature>
<dbReference type="InterPro" id="IPR024002">
    <property type="entry name" value="For/NO2_transpt_CS"/>
</dbReference>
<keyword evidence="3 6" id="KW-1133">Transmembrane helix</keyword>
<feature type="transmembrane region" description="Helical" evidence="6">
    <location>
        <begin position="182"/>
        <end position="212"/>
    </location>
</feature>
<evidence type="ECO:0000256" key="4">
    <source>
        <dbReference type="ARBA" id="ARBA00023136"/>
    </source>
</evidence>
<dbReference type="PANTHER" id="PTHR30520">
    <property type="entry name" value="FORMATE TRANSPORTER-RELATED"/>
    <property type="match status" value="1"/>
</dbReference>
<evidence type="ECO:0000256" key="3">
    <source>
        <dbReference type="ARBA" id="ARBA00022989"/>
    </source>
</evidence>
<dbReference type="PROSITE" id="PS01006">
    <property type="entry name" value="FORMATE_NITRITE_TP_2"/>
    <property type="match status" value="1"/>
</dbReference>
<dbReference type="RefSeq" id="WP_308454630.1">
    <property type="nucleotide sequence ID" value="NZ_JAJEQR010000055.1"/>
</dbReference>
<dbReference type="AlphaFoldDB" id="A0AAE3JFH9"/>
<sequence>MYLNDFNAVAGSAAAKADFLKKNPAGYVISSFLAGFFIAIGGILMGFVGGILTGLPAQKLVSGIVFSVGLCLVTMAGAELFTGNNMVMSIGSMQKTVTWGQTFRLWAVCYIGNLLGSVVAAVIFTLTAIPASGAVGEFFVNATVNKISGAPLALFAKGIMCNILVCLAVWCASRMKSEGAKIAMNFCCVGTFVTCGFEHCVANMSLLTIGYLNAGDAAITVGGMLYNLLVVTLGNMVGGILFVAVPYYFISREK</sequence>
<dbReference type="Proteomes" id="UP001198182">
    <property type="component" value="Unassembled WGS sequence"/>
</dbReference>
<evidence type="ECO:0000256" key="2">
    <source>
        <dbReference type="ARBA" id="ARBA00022692"/>
    </source>
</evidence>
<keyword evidence="2 6" id="KW-0812">Transmembrane</keyword>
<comment type="similarity">
    <text evidence="5">Belongs to the FNT transporter (TC 1.A.16) family.</text>
</comment>
<evidence type="ECO:0000313" key="8">
    <source>
        <dbReference type="Proteomes" id="UP001198182"/>
    </source>
</evidence>
<evidence type="ECO:0000256" key="1">
    <source>
        <dbReference type="ARBA" id="ARBA00004141"/>
    </source>
</evidence>
<protein>
    <submittedName>
        <fullName evidence="7">Formate/nitrite transporter family protein</fullName>
    </submittedName>
</protein>
<dbReference type="GO" id="GO:0005886">
    <property type="term" value="C:plasma membrane"/>
    <property type="evidence" value="ECO:0007669"/>
    <property type="project" value="TreeGrafter"/>
</dbReference>
<feature type="transmembrane region" description="Helical" evidence="6">
    <location>
        <begin position="224"/>
        <end position="250"/>
    </location>
</feature>
<reference evidence="7" key="1">
    <citation type="submission" date="2021-10" db="EMBL/GenBank/DDBJ databases">
        <title>Anaerobic single-cell dispensing facilitates the cultivation of human gut bacteria.</title>
        <authorList>
            <person name="Afrizal A."/>
        </authorList>
    </citation>
    <scope>NUCLEOTIDE SEQUENCE</scope>
    <source>
        <strain evidence="7">CLA-AA-H215</strain>
    </source>
</reference>
<dbReference type="InterPro" id="IPR000292">
    <property type="entry name" value="For/NO2_transpt"/>
</dbReference>
<comment type="subcellular location">
    <subcellularLocation>
        <location evidence="1">Membrane</location>
        <topology evidence="1">Multi-pass membrane protein</topology>
    </subcellularLocation>
</comment>
<dbReference type="Pfam" id="PF01226">
    <property type="entry name" value="Form_Nir_trans"/>
    <property type="match status" value="1"/>
</dbReference>
<keyword evidence="4 6" id="KW-0472">Membrane</keyword>
<name>A0AAE3JFH9_9FIRM</name>
<feature type="transmembrane region" description="Helical" evidence="6">
    <location>
        <begin position="103"/>
        <end position="129"/>
    </location>
</feature>
<evidence type="ECO:0000313" key="7">
    <source>
        <dbReference type="EMBL" id="MCC2232194.1"/>
    </source>
</evidence>
<keyword evidence="8" id="KW-1185">Reference proteome</keyword>
<evidence type="ECO:0000256" key="5">
    <source>
        <dbReference type="ARBA" id="ARBA00049660"/>
    </source>
</evidence>
<accession>A0AAE3JFH9</accession>
<dbReference type="InterPro" id="IPR023271">
    <property type="entry name" value="Aquaporin-like"/>
</dbReference>